<evidence type="ECO:0000313" key="3">
    <source>
        <dbReference type="Proteomes" id="UP001561046"/>
    </source>
</evidence>
<reference evidence="2 3" key="1">
    <citation type="journal article" date="2013" name="Int. J. Syst. Evol. Microbiol.">
        <title>Comamonas guangdongensis sp. nov., isolated from subterranean forest sediment, and emended description of the genus Comamonas.</title>
        <authorList>
            <person name="Zhang J."/>
            <person name="Wang Y."/>
            <person name="Zhou S."/>
            <person name="Wu C."/>
            <person name="He J."/>
            <person name="Li F."/>
        </authorList>
    </citation>
    <scope>NUCLEOTIDE SEQUENCE [LARGE SCALE GENOMIC DNA]</scope>
    <source>
        <strain evidence="2 3">CCTCC AB2011133</strain>
    </source>
</reference>
<dbReference type="Gene3D" id="3.40.50.720">
    <property type="entry name" value="NAD(P)-binding Rossmann-like Domain"/>
    <property type="match status" value="1"/>
</dbReference>
<protein>
    <submittedName>
        <fullName evidence="2">NAD-dependent epimerase/dehydratase family protein</fullName>
    </submittedName>
</protein>
<sequence length="296" mass="31213">MRVLICGGTGFLGRHIVNALVQQGHDPVVRSRHSDPALDFADLTQADDWLAHLQSVEAVVNAVGALRDTPRQSLQTLHTDAPIALFDACAQAGVQRVVQVSALGVADSATRYASTKRAADEHLLALNQAGRLNGVVVRPSIIFGAGGASTELFMSLAKLPALLLPQAMQSSHVQPVAVRDLAQVLAQLATSEAPSGVINIGGPEALTLGSLIASLRGQMGRSSALALTMPRWAAELSARVGDRISALPWCTETLTLLQSHNVTDPQTLAKLLGREGVPPGRLYATLPESQSRTRKS</sequence>
<dbReference type="PANTHER" id="PTHR12126:SF11">
    <property type="entry name" value="NADH DEHYDROGENASE [UBIQUINONE] 1 ALPHA SUBCOMPLEX SUBUNIT 9, MITOCHONDRIAL"/>
    <property type="match status" value="1"/>
</dbReference>
<keyword evidence="3" id="KW-1185">Reference proteome</keyword>
<comment type="caution">
    <text evidence="2">The sequence shown here is derived from an EMBL/GenBank/DDBJ whole genome shotgun (WGS) entry which is preliminary data.</text>
</comment>
<dbReference type="SUPFAM" id="SSF51735">
    <property type="entry name" value="NAD(P)-binding Rossmann-fold domains"/>
    <property type="match status" value="1"/>
</dbReference>
<gene>
    <name evidence="2" type="ORF">AB6724_17975</name>
</gene>
<feature type="domain" description="NAD-dependent epimerase/dehydratase" evidence="1">
    <location>
        <begin position="3"/>
        <end position="201"/>
    </location>
</feature>
<dbReference type="EMBL" id="JBFYGN010000025">
    <property type="protein sequence ID" value="MEX8194724.1"/>
    <property type="molecule type" value="Genomic_DNA"/>
</dbReference>
<name>A0ABV4A0R8_9BURK</name>
<accession>A0ABV4A0R8</accession>
<organism evidence="2 3">
    <name type="scientific">Comamonas guangdongensis</name>
    <dbReference type="NCBI Taxonomy" id="510515"/>
    <lineage>
        <taxon>Bacteria</taxon>
        <taxon>Pseudomonadati</taxon>
        <taxon>Pseudomonadota</taxon>
        <taxon>Betaproteobacteria</taxon>
        <taxon>Burkholderiales</taxon>
        <taxon>Comamonadaceae</taxon>
        <taxon>Comamonas</taxon>
    </lineage>
</organism>
<dbReference type="Pfam" id="PF01370">
    <property type="entry name" value="Epimerase"/>
    <property type="match status" value="1"/>
</dbReference>
<dbReference type="InterPro" id="IPR051207">
    <property type="entry name" value="ComplexI_NDUFA9_subunit"/>
</dbReference>
<dbReference type="InterPro" id="IPR036291">
    <property type="entry name" value="NAD(P)-bd_dom_sf"/>
</dbReference>
<dbReference type="PANTHER" id="PTHR12126">
    <property type="entry name" value="NADH-UBIQUINONE OXIDOREDUCTASE 39 KDA SUBUNIT-RELATED"/>
    <property type="match status" value="1"/>
</dbReference>
<evidence type="ECO:0000259" key="1">
    <source>
        <dbReference type="Pfam" id="PF01370"/>
    </source>
</evidence>
<dbReference type="RefSeq" id="WP_369339904.1">
    <property type="nucleotide sequence ID" value="NZ_JBFYGN010000025.1"/>
</dbReference>
<dbReference type="Proteomes" id="UP001561046">
    <property type="component" value="Unassembled WGS sequence"/>
</dbReference>
<dbReference type="InterPro" id="IPR001509">
    <property type="entry name" value="Epimerase_deHydtase"/>
</dbReference>
<evidence type="ECO:0000313" key="2">
    <source>
        <dbReference type="EMBL" id="MEX8194724.1"/>
    </source>
</evidence>
<proteinExistence type="predicted"/>